<proteinExistence type="predicted"/>
<protein>
    <submittedName>
        <fullName evidence="1">Uncharacterized protein</fullName>
    </submittedName>
</protein>
<gene>
    <name evidence="1" type="ORF">EJB05_01983</name>
</gene>
<comment type="caution">
    <text evidence="1">The sequence shown here is derived from an EMBL/GenBank/DDBJ whole genome shotgun (WGS) entry which is preliminary data.</text>
</comment>
<keyword evidence="2" id="KW-1185">Reference proteome</keyword>
<evidence type="ECO:0000313" key="2">
    <source>
        <dbReference type="Proteomes" id="UP000324897"/>
    </source>
</evidence>
<reference evidence="1 2" key="1">
    <citation type="journal article" date="2019" name="Sci. Rep.">
        <title>A high-quality genome of Eragrostis curvula grass provides insights into Poaceae evolution and supports new strategies to enhance forage quality.</title>
        <authorList>
            <person name="Carballo J."/>
            <person name="Santos B.A.C.M."/>
            <person name="Zappacosta D."/>
            <person name="Garbus I."/>
            <person name="Selva J.P."/>
            <person name="Gallo C.A."/>
            <person name="Diaz A."/>
            <person name="Albertini E."/>
            <person name="Caccamo M."/>
            <person name="Echenique V."/>
        </authorList>
    </citation>
    <scope>NUCLEOTIDE SEQUENCE [LARGE SCALE GENOMIC DNA]</scope>
    <source>
        <strain evidence="2">cv. Victoria</strain>
        <tissue evidence="1">Leaf</tissue>
    </source>
</reference>
<feature type="non-terminal residue" evidence="1">
    <location>
        <position position="1"/>
    </location>
</feature>
<name>A0A5J9WRW4_9POAL</name>
<organism evidence="1 2">
    <name type="scientific">Eragrostis curvula</name>
    <name type="common">weeping love grass</name>
    <dbReference type="NCBI Taxonomy" id="38414"/>
    <lineage>
        <taxon>Eukaryota</taxon>
        <taxon>Viridiplantae</taxon>
        <taxon>Streptophyta</taxon>
        <taxon>Embryophyta</taxon>
        <taxon>Tracheophyta</taxon>
        <taxon>Spermatophyta</taxon>
        <taxon>Magnoliopsida</taxon>
        <taxon>Liliopsida</taxon>
        <taxon>Poales</taxon>
        <taxon>Poaceae</taxon>
        <taxon>PACMAD clade</taxon>
        <taxon>Chloridoideae</taxon>
        <taxon>Eragrostideae</taxon>
        <taxon>Eragrostidinae</taxon>
        <taxon>Eragrostis</taxon>
    </lineage>
</organism>
<dbReference type="Proteomes" id="UP000324897">
    <property type="component" value="Chromosome 6"/>
</dbReference>
<dbReference type="Gramene" id="TVU50605">
    <property type="protein sequence ID" value="TVU50605"/>
    <property type="gene ID" value="EJB05_01983"/>
</dbReference>
<sequence length="96" mass="10502">FYILPSSYVLGINHYYSLCTTSTVPFPVEPPPRPSFASSLSLPPALLQRSSSSAVRTAHNSGYQPEDLDMSCAVLLPRKQGAAEEEEGNKQEERMG</sequence>
<dbReference type="AlphaFoldDB" id="A0A5J9WRW4"/>
<evidence type="ECO:0000313" key="1">
    <source>
        <dbReference type="EMBL" id="TVU50605.1"/>
    </source>
</evidence>
<dbReference type="EMBL" id="RWGY01000002">
    <property type="protein sequence ID" value="TVU50605.1"/>
    <property type="molecule type" value="Genomic_DNA"/>
</dbReference>
<feature type="non-terminal residue" evidence="1">
    <location>
        <position position="96"/>
    </location>
</feature>
<accession>A0A5J9WRW4</accession>